<dbReference type="GO" id="GO:0009073">
    <property type="term" value="P:aromatic amino acid family biosynthetic process"/>
    <property type="evidence" value="ECO:0007669"/>
    <property type="project" value="InterPro"/>
</dbReference>
<name>A0A2W6A9J4_9BACT</name>
<dbReference type="EMBL" id="JAEKNS010000059">
    <property type="protein sequence ID" value="MBJ7594230.1"/>
    <property type="molecule type" value="Genomic_DNA"/>
</dbReference>
<evidence type="ECO:0000313" key="6">
    <source>
        <dbReference type="Proteomes" id="UP000248724"/>
    </source>
</evidence>
<accession>A0A2W6A9J4</accession>
<reference evidence="4 7" key="3">
    <citation type="submission" date="2020-10" db="EMBL/GenBank/DDBJ databases">
        <title>Ca. Dormibacterota MAGs.</title>
        <authorList>
            <person name="Montgomery K."/>
        </authorList>
    </citation>
    <scope>NUCLEOTIDE SEQUENCE [LARGE SCALE GENOMIC DNA]</scope>
    <source>
        <strain evidence="4">SC8812_S17_18</strain>
    </source>
</reference>
<dbReference type="NCBIfam" id="NF006421">
    <property type="entry name" value="PRK08673.1"/>
    <property type="match status" value="1"/>
</dbReference>
<gene>
    <name evidence="5" type="primary">aroF</name>
    <name evidence="5" type="ORF">DLM65_04805</name>
    <name evidence="4" type="ORF">JF886_05085</name>
</gene>
<reference evidence="5 6" key="1">
    <citation type="journal article" date="2017" name="Nature">
        <title>Atmospheric trace gases support primary production in Antarctic desert surface soil.</title>
        <authorList>
            <person name="Ji M."/>
            <person name="Greening C."/>
            <person name="Vanwonterghem I."/>
            <person name="Carere C.R."/>
            <person name="Bay S.K."/>
            <person name="Steen J.A."/>
            <person name="Montgomery K."/>
            <person name="Lines T."/>
            <person name="Beardall J."/>
            <person name="van Dorst J."/>
            <person name="Snape I."/>
            <person name="Stott M.B."/>
            <person name="Hugenholtz P."/>
            <person name="Ferrari B.C."/>
        </authorList>
    </citation>
    <scope>NUCLEOTIDE SEQUENCE [LARGE SCALE GENOMIC DNA]</scope>
    <source>
        <strain evidence="5">RRmetagenome_bin12</strain>
    </source>
</reference>
<evidence type="ECO:0000256" key="1">
    <source>
        <dbReference type="ARBA" id="ARBA00022679"/>
    </source>
</evidence>
<dbReference type="InterPro" id="IPR041071">
    <property type="entry name" value="DAHP_snth_FXD"/>
</dbReference>
<protein>
    <submittedName>
        <fullName evidence="5">3-deoxy-7-phosphoheptulonate synthase</fullName>
        <ecNumber evidence="4">2.5.1.54</ecNumber>
    </submittedName>
</protein>
<dbReference type="EMBL" id="QHBU01000086">
    <property type="protein sequence ID" value="PZR81988.1"/>
    <property type="molecule type" value="Genomic_DNA"/>
</dbReference>
<dbReference type="Proteomes" id="UP000248724">
    <property type="component" value="Unassembled WGS sequence"/>
</dbReference>
<reference evidence="5" key="2">
    <citation type="submission" date="2018-05" db="EMBL/GenBank/DDBJ databases">
        <authorList>
            <person name="Ferrari B."/>
        </authorList>
    </citation>
    <scope>NUCLEOTIDE SEQUENCE</scope>
    <source>
        <strain evidence="5">RRmetagenome_bin12</strain>
    </source>
</reference>
<evidence type="ECO:0000313" key="5">
    <source>
        <dbReference type="EMBL" id="PZR81988.1"/>
    </source>
</evidence>
<dbReference type="AlphaFoldDB" id="A0A2W6A9J4"/>
<proteinExistence type="predicted"/>
<evidence type="ECO:0000259" key="2">
    <source>
        <dbReference type="Pfam" id="PF00793"/>
    </source>
</evidence>
<dbReference type="PANTHER" id="PTHR43018:SF2">
    <property type="entry name" value="PHOSPHO-2-DEHYDRO-3-DEOXYHEPTONATE ALDOLASE"/>
    <property type="match status" value="1"/>
</dbReference>
<dbReference type="InterPro" id="IPR006268">
    <property type="entry name" value="DAHP_syn_2"/>
</dbReference>
<evidence type="ECO:0000259" key="3">
    <source>
        <dbReference type="Pfam" id="PF18152"/>
    </source>
</evidence>
<dbReference type="SUPFAM" id="SSF51569">
    <property type="entry name" value="Aldolase"/>
    <property type="match status" value="1"/>
</dbReference>
<dbReference type="InterPro" id="IPR013785">
    <property type="entry name" value="Aldolase_TIM"/>
</dbReference>
<dbReference type="GO" id="GO:0016832">
    <property type="term" value="F:aldehyde-lyase activity"/>
    <property type="evidence" value="ECO:0007669"/>
    <property type="project" value="InterPro"/>
</dbReference>
<dbReference type="NCBIfam" id="TIGR01361">
    <property type="entry name" value="DAHP_synth_Bsub"/>
    <property type="match status" value="1"/>
</dbReference>
<dbReference type="PANTHER" id="PTHR43018">
    <property type="entry name" value="PHOSPHO-2-DEHYDRO-3-DEOXYHEPTONATE ALDOLASE"/>
    <property type="match status" value="1"/>
</dbReference>
<dbReference type="Gene3D" id="3.30.70.1140">
    <property type="entry name" value="Phospho-2-dehydro-3-deoxyheptonate aldolase, domain 1"/>
    <property type="match status" value="1"/>
</dbReference>
<dbReference type="Pfam" id="PF00793">
    <property type="entry name" value="DAHP_synth_1"/>
    <property type="match status" value="1"/>
</dbReference>
<organism evidence="5 6">
    <name type="scientific">Candidatus Aeolococcus gillhamiae</name>
    <dbReference type="NCBI Taxonomy" id="3127015"/>
    <lineage>
        <taxon>Bacteria</taxon>
        <taxon>Bacillati</taxon>
        <taxon>Candidatus Dormiibacterota</taxon>
        <taxon>Candidatus Dormibacteria</taxon>
        <taxon>Candidatus Aeolococcales</taxon>
        <taxon>Candidatus Aeolococcaceae</taxon>
        <taxon>Candidatus Aeolococcus</taxon>
    </lineage>
</organism>
<dbReference type="Proteomes" id="UP000606991">
    <property type="component" value="Unassembled WGS sequence"/>
</dbReference>
<dbReference type="InterPro" id="IPR006218">
    <property type="entry name" value="DAHP1/KDSA"/>
</dbReference>
<evidence type="ECO:0000313" key="7">
    <source>
        <dbReference type="Proteomes" id="UP000606991"/>
    </source>
</evidence>
<keyword evidence="1 4" id="KW-0808">Transferase</keyword>
<dbReference type="GO" id="GO:0003849">
    <property type="term" value="F:3-deoxy-7-phosphoheptulonate synthase activity"/>
    <property type="evidence" value="ECO:0007669"/>
    <property type="project" value="UniProtKB-EC"/>
</dbReference>
<comment type="caution">
    <text evidence="5">The sequence shown here is derived from an EMBL/GenBank/DDBJ whole genome shotgun (WGS) entry which is preliminary data.</text>
</comment>
<dbReference type="Pfam" id="PF18152">
    <property type="entry name" value="DAHP_snth_FXD"/>
    <property type="match status" value="1"/>
</dbReference>
<dbReference type="EC" id="2.5.1.54" evidence="4"/>
<evidence type="ECO:0000313" key="4">
    <source>
        <dbReference type="EMBL" id="MBJ7594230.1"/>
    </source>
</evidence>
<feature type="domain" description="DAHP synthase ferredoxin-like" evidence="3">
    <location>
        <begin position="1"/>
        <end position="67"/>
    </location>
</feature>
<accession>A0A934MZ30</accession>
<sequence>MLIMMNAQATPAEVANVMQHVRDRGYKPIELPGADRLAIGVLGSNPSSIRDAVVALPGVVAAIPVSKPYKMVGLEWHPERSVVNVGGVPIGDGSLVVAAGPCAVESEAQLLETAAGVAAAGAGLLRGGAYKPRSSPYSFRGLGAQGLEHLRAAREVTGLPVVTEVLTPSDVAVVAEAADMLQVGTRNAQNFSLLEAVGEARKPVLLKRGLSNTVEEWLLSAEYIVAHGNNDVVLCERGIRTFESSTRNTLDLSAVPLVKSLSHLPILVDPSHATGHRHLVPSMALAAVAAGADGLLIEVHPSPDDALSDGPQSLTLEQFASLMDDVRRLVTALRHELVGVPSHEAR</sequence>
<dbReference type="InterPro" id="IPR052899">
    <property type="entry name" value="Class-I_DAHP_synthase"/>
</dbReference>
<dbReference type="Gene3D" id="3.20.20.70">
    <property type="entry name" value="Aldolase class I"/>
    <property type="match status" value="1"/>
</dbReference>
<feature type="domain" description="DAHP synthetase I/KDSA" evidence="2">
    <location>
        <begin position="87"/>
        <end position="328"/>
    </location>
</feature>
<dbReference type="NCBIfam" id="NF009239">
    <property type="entry name" value="PRK12595.1"/>
    <property type="match status" value="1"/>
</dbReference>